<name>A0A0D8XS82_DICVI</name>
<dbReference type="SUPFAM" id="SSF52047">
    <property type="entry name" value="RNI-like"/>
    <property type="match status" value="1"/>
</dbReference>
<keyword evidence="2" id="KW-1185">Reference proteome</keyword>
<proteinExistence type="predicted"/>
<dbReference type="InterPro" id="IPR032675">
    <property type="entry name" value="LRR_dom_sf"/>
</dbReference>
<dbReference type="Gene3D" id="3.80.10.10">
    <property type="entry name" value="Ribonuclease Inhibitor"/>
    <property type="match status" value="1"/>
</dbReference>
<sequence length="323" mass="36645">MILVTTLCYKQLIVAKEIEFLKVMKVRTKVIGDILAIMFLSSHLAAHDNMDLIPSSDFLSSIIDNMDSLTAPCFSPFHTSHDNVEEQSSPLFKLPSNVLDSIVSYIPLRVRTLLVAPVCRALRDSVYRSINSVAFYKTQLDELSDTRIKYFLSIHGSKIKAINFDLFRSIEDEACTQWSWRQSIITAVKMCTNLIELDILICKRHRLRDTDLLTAAPVELVKLELEMCLRLSELSMRYIFTRLKKLKVFYFSNLKVLSDQIITGLVTNLKNLRDLSIIGNPNAPHLGLSASALGQLVRLPCLENLCLEGISAVTDRFLMARFL</sequence>
<evidence type="ECO:0000313" key="1">
    <source>
        <dbReference type="EMBL" id="KJH45216.1"/>
    </source>
</evidence>
<accession>A0A0D8XS82</accession>
<evidence type="ECO:0000313" key="2">
    <source>
        <dbReference type="Proteomes" id="UP000053766"/>
    </source>
</evidence>
<protein>
    <recommendedName>
        <fullName evidence="3">F-box domain protein</fullName>
    </recommendedName>
</protein>
<gene>
    <name evidence="1" type="ORF">DICVIV_08757</name>
</gene>
<dbReference type="EMBL" id="KN716420">
    <property type="protein sequence ID" value="KJH45216.1"/>
    <property type="molecule type" value="Genomic_DNA"/>
</dbReference>
<reference evidence="1 2" key="1">
    <citation type="submission" date="2013-11" db="EMBL/GenBank/DDBJ databases">
        <title>Draft genome of the bovine lungworm Dictyocaulus viviparus.</title>
        <authorList>
            <person name="Mitreva M."/>
        </authorList>
    </citation>
    <scope>NUCLEOTIDE SEQUENCE [LARGE SCALE GENOMIC DNA]</scope>
    <source>
        <strain evidence="1 2">HannoverDv2000</strain>
    </source>
</reference>
<dbReference type="OrthoDB" id="2585512at2759"/>
<dbReference type="STRING" id="29172.A0A0D8XS82"/>
<evidence type="ECO:0008006" key="3">
    <source>
        <dbReference type="Google" id="ProtNLM"/>
    </source>
</evidence>
<dbReference type="AlphaFoldDB" id="A0A0D8XS82"/>
<organism evidence="1 2">
    <name type="scientific">Dictyocaulus viviparus</name>
    <name type="common">Bovine lungworm</name>
    <dbReference type="NCBI Taxonomy" id="29172"/>
    <lineage>
        <taxon>Eukaryota</taxon>
        <taxon>Metazoa</taxon>
        <taxon>Ecdysozoa</taxon>
        <taxon>Nematoda</taxon>
        <taxon>Chromadorea</taxon>
        <taxon>Rhabditida</taxon>
        <taxon>Rhabditina</taxon>
        <taxon>Rhabditomorpha</taxon>
        <taxon>Strongyloidea</taxon>
        <taxon>Metastrongylidae</taxon>
        <taxon>Dictyocaulus</taxon>
    </lineage>
</organism>
<reference evidence="2" key="2">
    <citation type="journal article" date="2016" name="Sci. Rep.">
        <title>Dictyocaulus viviparus genome, variome and transcriptome elucidate lungworm biology and support future intervention.</title>
        <authorList>
            <person name="McNulty S.N."/>
            <person name="Strube C."/>
            <person name="Rosa B.A."/>
            <person name="Martin J.C."/>
            <person name="Tyagi R."/>
            <person name="Choi Y.J."/>
            <person name="Wang Q."/>
            <person name="Hallsworth Pepin K."/>
            <person name="Zhang X."/>
            <person name="Ozersky P."/>
            <person name="Wilson R.K."/>
            <person name="Sternberg P.W."/>
            <person name="Gasser R.B."/>
            <person name="Mitreva M."/>
        </authorList>
    </citation>
    <scope>NUCLEOTIDE SEQUENCE [LARGE SCALE GENOMIC DNA]</scope>
    <source>
        <strain evidence="2">HannoverDv2000</strain>
    </source>
</reference>
<dbReference type="Proteomes" id="UP000053766">
    <property type="component" value="Unassembled WGS sequence"/>
</dbReference>